<name>V4LAV3_EUTSA</name>
<dbReference type="AlphaFoldDB" id="V4LAV3"/>
<sequence>ILSIFDFDIEYIKGDSNSVPDLLTREFLQNRFFKPHNTDKTVLFFQTILEITESVSFKHFYSNENHTDPAYSTFKIYKVIAPSDWEYDLNENLNFPENLKDLSFFQIFKTNFIPSENEKKFPPLALFHSKFHFPWVFSWNLEFSPDPIPIIMRKFRVKWWDKFKIPSNLYPFNILEWIKIQNSNSSVALIQTPNKNQTPETTFFLAQKSKMLSMLAAAKSEEEIKVISLQFMPSISDSISQTSGSGSESNIP</sequence>
<proteinExistence type="predicted"/>
<reference evidence="1 2" key="1">
    <citation type="journal article" date="2013" name="Front. Plant Sci.">
        <title>The Reference Genome of the Halophytic Plant Eutrema salsugineum.</title>
        <authorList>
            <person name="Yang R."/>
            <person name="Jarvis D.E."/>
            <person name="Chen H."/>
            <person name="Beilstein M.A."/>
            <person name="Grimwood J."/>
            <person name="Jenkins J."/>
            <person name="Shu S."/>
            <person name="Prochnik S."/>
            <person name="Xin M."/>
            <person name="Ma C."/>
            <person name="Schmutz J."/>
            <person name="Wing R.A."/>
            <person name="Mitchell-Olds T."/>
            <person name="Schumaker K.S."/>
            <person name="Wang X."/>
        </authorList>
    </citation>
    <scope>NUCLEOTIDE SEQUENCE [LARGE SCALE GENOMIC DNA]</scope>
</reference>
<accession>V4LAV3</accession>
<keyword evidence="2" id="KW-1185">Reference proteome</keyword>
<protein>
    <submittedName>
        <fullName evidence="1">Uncharacterized protein</fullName>
    </submittedName>
</protein>
<feature type="non-terminal residue" evidence="1">
    <location>
        <position position="1"/>
    </location>
</feature>
<dbReference type="OMA" id="PFNILEW"/>
<dbReference type="KEGG" id="eus:EUTSA_v10002933mg"/>
<organism evidence="1 2">
    <name type="scientific">Eutrema salsugineum</name>
    <name type="common">Saltwater cress</name>
    <name type="synonym">Sisymbrium salsugineum</name>
    <dbReference type="NCBI Taxonomy" id="72664"/>
    <lineage>
        <taxon>Eukaryota</taxon>
        <taxon>Viridiplantae</taxon>
        <taxon>Streptophyta</taxon>
        <taxon>Embryophyta</taxon>
        <taxon>Tracheophyta</taxon>
        <taxon>Spermatophyta</taxon>
        <taxon>Magnoliopsida</taxon>
        <taxon>eudicotyledons</taxon>
        <taxon>Gunneridae</taxon>
        <taxon>Pentapetalae</taxon>
        <taxon>rosids</taxon>
        <taxon>malvids</taxon>
        <taxon>Brassicales</taxon>
        <taxon>Brassicaceae</taxon>
        <taxon>Eutremeae</taxon>
        <taxon>Eutrema</taxon>
    </lineage>
</organism>
<dbReference type="PANTHER" id="PTHR48434:SF1">
    <property type="entry name" value="(RAPE) HYPOTHETICAL PROTEIN"/>
    <property type="match status" value="1"/>
</dbReference>
<evidence type="ECO:0000313" key="2">
    <source>
        <dbReference type="Proteomes" id="UP000030689"/>
    </source>
</evidence>
<evidence type="ECO:0000313" key="1">
    <source>
        <dbReference type="EMBL" id="ESQ36913.1"/>
    </source>
</evidence>
<gene>
    <name evidence="1" type="ORF">EUTSA_v10002933mg</name>
</gene>
<dbReference type="EMBL" id="KI517609">
    <property type="protein sequence ID" value="ESQ36913.1"/>
    <property type="molecule type" value="Genomic_DNA"/>
</dbReference>
<dbReference type="PANTHER" id="PTHR48434">
    <property type="entry name" value="(RAPE) HYPOTHETICAL PROTEIN"/>
    <property type="match status" value="1"/>
</dbReference>
<dbReference type="Proteomes" id="UP000030689">
    <property type="component" value="Unassembled WGS sequence"/>
</dbReference>
<dbReference type="Gramene" id="ESQ36913">
    <property type="protein sequence ID" value="ESQ36913"/>
    <property type="gene ID" value="EUTSA_v10002933mg"/>
</dbReference>